<evidence type="ECO:0000313" key="1">
    <source>
        <dbReference type="EMBL" id="OPB45435.1"/>
    </source>
</evidence>
<protein>
    <submittedName>
        <fullName evidence="1">Uncharacterized protein</fullName>
    </submittedName>
</protein>
<keyword evidence="2" id="KW-1185">Reference proteome</keyword>
<accession>A0A1T3CWR6</accession>
<dbReference type="Proteomes" id="UP000191004">
    <property type="component" value="Unassembled WGS sequence"/>
</dbReference>
<proteinExistence type="predicted"/>
<name>A0A1T3CWR6_9HYPO</name>
<sequence length="107" mass="12258">MCKFIVAYSIVNKTIVTKITKIIKTTITKTTKITKIIITTTTVRISEDHTNQASALWHLGLSWEPLFSLFQLAKYRTDIKLIDNAIFAMGCLNIPTKVKTGRRMYDY</sequence>
<gene>
    <name evidence="1" type="ORF">A0O28_0076450</name>
</gene>
<organism evidence="1 2">
    <name type="scientific">Trichoderma guizhouense</name>
    <dbReference type="NCBI Taxonomy" id="1491466"/>
    <lineage>
        <taxon>Eukaryota</taxon>
        <taxon>Fungi</taxon>
        <taxon>Dikarya</taxon>
        <taxon>Ascomycota</taxon>
        <taxon>Pezizomycotina</taxon>
        <taxon>Sordariomycetes</taxon>
        <taxon>Hypocreomycetidae</taxon>
        <taxon>Hypocreales</taxon>
        <taxon>Hypocreaceae</taxon>
        <taxon>Trichoderma</taxon>
    </lineage>
</organism>
<dbReference type="AlphaFoldDB" id="A0A1T3CWR6"/>
<dbReference type="EMBL" id="LVVK01000005">
    <property type="protein sequence ID" value="OPB45435.1"/>
    <property type="molecule type" value="Genomic_DNA"/>
</dbReference>
<evidence type="ECO:0000313" key="2">
    <source>
        <dbReference type="Proteomes" id="UP000191004"/>
    </source>
</evidence>
<comment type="caution">
    <text evidence="1">The sequence shown here is derived from an EMBL/GenBank/DDBJ whole genome shotgun (WGS) entry which is preliminary data.</text>
</comment>
<reference evidence="1 2" key="1">
    <citation type="submission" date="2016-04" db="EMBL/GenBank/DDBJ databases">
        <title>Multiple horizontal gene transfer events from other fungi enriched the ability of the initially mycotrophic fungus Trichoderma (Ascomycota) to feed on dead plant biomass.</title>
        <authorList>
            <person name="Atanasova L."/>
            <person name="Chenthamara K."/>
            <person name="Zhang J."/>
            <person name="Grujic M."/>
            <person name="Henrissat B."/>
            <person name="Kuo A."/>
            <person name="Aertz A."/>
            <person name="Salamov A."/>
            <person name="Lipzen A."/>
            <person name="Labutti K."/>
            <person name="Barry K."/>
            <person name="Miao Y."/>
            <person name="Rahimi M.J."/>
            <person name="Shen Q."/>
            <person name="Grigoriev I.V."/>
            <person name="Kubicek C.P."/>
            <person name="Druzhinina I.S."/>
        </authorList>
    </citation>
    <scope>NUCLEOTIDE SEQUENCE [LARGE SCALE GENOMIC DNA]</scope>
    <source>
        <strain evidence="1 2">NJAU 4742</strain>
    </source>
</reference>